<protein>
    <submittedName>
        <fullName evidence="8">Replication factor A protein 2</fullName>
    </submittedName>
</protein>
<proteinExistence type="inferred from homology"/>
<gene>
    <name evidence="8" type="primary">ssb2</name>
    <name evidence="8" type="ORF">H4R18_001201</name>
</gene>
<dbReference type="GO" id="GO:0005662">
    <property type="term" value="C:DNA replication factor A complex"/>
    <property type="evidence" value="ECO:0007669"/>
    <property type="project" value="TreeGrafter"/>
</dbReference>
<evidence type="ECO:0000313" key="8">
    <source>
        <dbReference type="EMBL" id="KAJ2784315.1"/>
    </source>
</evidence>
<dbReference type="InterPro" id="IPR014892">
    <property type="entry name" value="RPA_C"/>
</dbReference>
<feature type="region of interest" description="Disordered" evidence="5">
    <location>
        <begin position="38"/>
        <end position="65"/>
    </location>
</feature>
<dbReference type="InterPro" id="IPR004365">
    <property type="entry name" value="NA-bd_OB_tRNA"/>
</dbReference>
<sequence>MNYDGLSYGGGQDFSYGGGGGGQDFSYDLGGGGGGGEGSGGGWMNSGGGGGGGGGDDNKARGGYKNQTLRPVTIKQLSEVPVATGDMPILVDGEEIKQVTFVGVVRNVSPMSVNVTYLVEDGTGKIDVRMWLNSSSEGGGSGGGEGKDHMLDPAIATGKYVRVYGELKFFNNARHVNAHKIRAVTDHNEIAYHGLEATYVHLVKTRGPAAAAGAAAGGPGHAPGGAFAGAGSGLSPVHAAILDAIKQAPRSPEGVSIDAIQAALGGRFHSGDVTAAVDWLIGEGHLFTTIDENHLQSLYP</sequence>
<evidence type="ECO:0000259" key="7">
    <source>
        <dbReference type="Pfam" id="PF08784"/>
    </source>
</evidence>
<dbReference type="AlphaFoldDB" id="A0A9W8LJI8"/>
<dbReference type="FunFam" id="1.10.10.10:FF:000168">
    <property type="entry name" value="Replication protein A 32 kDa subunit"/>
    <property type="match status" value="1"/>
</dbReference>
<keyword evidence="4" id="KW-0539">Nucleus</keyword>
<dbReference type="Proteomes" id="UP001140217">
    <property type="component" value="Unassembled WGS sequence"/>
</dbReference>
<dbReference type="GO" id="GO:0006289">
    <property type="term" value="P:nucleotide-excision repair"/>
    <property type="evidence" value="ECO:0007669"/>
    <property type="project" value="TreeGrafter"/>
</dbReference>
<reference evidence="8" key="1">
    <citation type="submission" date="2022-07" db="EMBL/GenBank/DDBJ databases">
        <title>Phylogenomic reconstructions and comparative analyses of Kickxellomycotina fungi.</title>
        <authorList>
            <person name="Reynolds N.K."/>
            <person name="Stajich J.E."/>
            <person name="Barry K."/>
            <person name="Grigoriev I.V."/>
            <person name="Crous P."/>
            <person name="Smith M.E."/>
        </authorList>
    </citation>
    <scope>NUCLEOTIDE SEQUENCE</scope>
    <source>
        <strain evidence="8">NBRC 105414</strain>
    </source>
</reference>
<evidence type="ECO:0000256" key="4">
    <source>
        <dbReference type="ARBA" id="ARBA00023242"/>
    </source>
</evidence>
<dbReference type="InterPro" id="IPR040260">
    <property type="entry name" value="RFA2-like"/>
</dbReference>
<feature type="domain" description="Replication protein A C-terminal" evidence="7">
    <location>
        <begin position="211"/>
        <end position="293"/>
    </location>
</feature>
<name>A0A9W8LJI8_9FUNG</name>
<dbReference type="GO" id="GO:0006260">
    <property type="term" value="P:DNA replication"/>
    <property type="evidence" value="ECO:0007669"/>
    <property type="project" value="TreeGrafter"/>
</dbReference>
<feature type="compositionally biased region" description="Gly residues" evidence="5">
    <location>
        <begin position="38"/>
        <end position="55"/>
    </location>
</feature>
<dbReference type="SUPFAM" id="SSF50249">
    <property type="entry name" value="Nucleic acid-binding proteins"/>
    <property type="match status" value="1"/>
</dbReference>
<dbReference type="EMBL" id="JANBUL010000029">
    <property type="protein sequence ID" value="KAJ2784315.1"/>
    <property type="molecule type" value="Genomic_DNA"/>
</dbReference>
<dbReference type="Gene3D" id="2.40.50.140">
    <property type="entry name" value="Nucleic acid-binding proteins"/>
    <property type="match status" value="1"/>
</dbReference>
<dbReference type="Pfam" id="PF08784">
    <property type="entry name" value="RPA_C"/>
    <property type="match status" value="1"/>
</dbReference>
<dbReference type="Gene3D" id="1.10.10.10">
    <property type="entry name" value="Winged helix-like DNA-binding domain superfamily/Winged helix DNA-binding domain"/>
    <property type="match status" value="1"/>
</dbReference>
<keyword evidence="9" id="KW-1185">Reference proteome</keyword>
<comment type="caution">
    <text evidence="8">The sequence shown here is derived from an EMBL/GenBank/DDBJ whole genome shotgun (WGS) entry which is preliminary data.</text>
</comment>
<evidence type="ECO:0000259" key="6">
    <source>
        <dbReference type="Pfam" id="PF01336"/>
    </source>
</evidence>
<evidence type="ECO:0000256" key="5">
    <source>
        <dbReference type="SAM" id="MobiDB-lite"/>
    </source>
</evidence>
<organism evidence="8 9">
    <name type="scientific">Coemansia javaensis</name>
    <dbReference type="NCBI Taxonomy" id="2761396"/>
    <lineage>
        <taxon>Eukaryota</taxon>
        <taxon>Fungi</taxon>
        <taxon>Fungi incertae sedis</taxon>
        <taxon>Zoopagomycota</taxon>
        <taxon>Kickxellomycotina</taxon>
        <taxon>Kickxellomycetes</taxon>
        <taxon>Kickxellales</taxon>
        <taxon>Kickxellaceae</taxon>
        <taxon>Coemansia</taxon>
    </lineage>
</organism>
<dbReference type="PANTHER" id="PTHR13989:SF16">
    <property type="entry name" value="REPLICATION PROTEIN A2"/>
    <property type="match status" value="1"/>
</dbReference>
<keyword evidence="3" id="KW-0238">DNA-binding</keyword>
<evidence type="ECO:0000256" key="1">
    <source>
        <dbReference type="ARBA" id="ARBA00004123"/>
    </source>
</evidence>
<dbReference type="GO" id="GO:0000724">
    <property type="term" value="P:double-strand break repair via homologous recombination"/>
    <property type="evidence" value="ECO:0007669"/>
    <property type="project" value="TreeGrafter"/>
</dbReference>
<feature type="domain" description="OB" evidence="6">
    <location>
        <begin position="99"/>
        <end position="182"/>
    </location>
</feature>
<comment type="similarity">
    <text evidence="2">Belongs to the replication factor A protein 2 family.</text>
</comment>
<dbReference type="CDD" id="cd04478">
    <property type="entry name" value="RPA2_DBD_D"/>
    <property type="match status" value="1"/>
</dbReference>
<dbReference type="SUPFAM" id="SSF46785">
    <property type="entry name" value="Winged helix' DNA-binding domain"/>
    <property type="match status" value="1"/>
</dbReference>
<dbReference type="InterPro" id="IPR036388">
    <property type="entry name" value="WH-like_DNA-bd_sf"/>
</dbReference>
<evidence type="ECO:0000256" key="3">
    <source>
        <dbReference type="ARBA" id="ARBA00023125"/>
    </source>
</evidence>
<dbReference type="PANTHER" id="PTHR13989">
    <property type="entry name" value="REPLICATION PROTEIN A-RELATED"/>
    <property type="match status" value="1"/>
</dbReference>
<dbReference type="InterPro" id="IPR036390">
    <property type="entry name" value="WH_DNA-bd_sf"/>
</dbReference>
<dbReference type="OrthoDB" id="25571at2759"/>
<dbReference type="GO" id="GO:0000781">
    <property type="term" value="C:chromosome, telomeric region"/>
    <property type="evidence" value="ECO:0007669"/>
    <property type="project" value="TreeGrafter"/>
</dbReference>
<dbReference type="GO" id="GO:0035861">
    <property type="term" value="C:site of double-strand break"/>
    <property type="evidence" value="ECO:0007669"/>
    <property type="project" value="TreeGrafter"/>
</dbReference>
<evidence type="ECO:0000256" key="2">
    <source>
        <dbReference type="ARBA" id="ARBA00007815"/>
    </source>
</evidence>
<comment type="subcellular location">
    <subcellularLocation>
        <location evidence="1">Nucleus</location>
    </subcellularLocation>
</comment>
<dbReference type="GO" id="GO:0003697">
    <property type="term" value="F:single-stranded DNA binding"/>
    <property type="evidence" value="ECO:0007669"/>
    <property type="project" value="TreeGrafter"/>
</dbReference>
<dbReference type="InterPro" id="IPR012340">
    <property type="entry name" value="NA-bd_OB-fold"/>
</dbReference>
<accession>A0A9W8LJI8</accession>
<dbReference type="Pfam" id="PF01336">
    <property type="entry name" value="tRNA_anti-codon"/>
    <property type="match status" value="1"/>
</dbReference>
<evidence type="ECO:0000313" key="9">
    <source>
        <dbReference type="Proteomes" id="UP001140217"/>
    </source>
</evidence>